<keyword evidence="2" id="KW-0963">Cytoplasm</keyword>
<dbReference type="PhylomeDB" id="T1IUW7"/>
<dbReference type="InterPro" id="IPR032376">
    <property type="entry name" value="DOCK_N"/>
</dbReference>
<evidence type="ECO:0000256" key="1">
    <source>
        <dbReference type="ARBA" id="ARBA00004496"/>
    </source>
</evidence>
<dbReference type="PANTHER" id="PTHR45653:SF12">
    <property type="entry name" value="SPONGE, ISOFORM E"/>
    <property type="match status" value="1"/>
</dbReference>
<dbReference type="GO" id="GO:0031267">
    <property type="term" value="F:small GTPase binding"/>
    <property type="evidence" value="ECO:0007669"/>
    <property type="project" value="TreeGrafter"/>
</dbReference>
<keyword evidence="9" id="KW-1185">Reference proteome</keyword>
<dbReference type="PANTHER" id="PTHR45653">
    <property type="entry name" value="DEDICATOR OF CYTOKINESIS"/>
    <property type="match status" value="1"/>
</dbReference>
<dbReference type="InterPro" id="IPR042455">
    <property type="entry name" value="DOCK_N_sub1"/>
</dbReference>
<dbReference type="GO" id="GO:0005737">
    <property type="term" value="C:cytoplasm"/>
    <property type="evidence" value="ECO:0007669"/>
    <property type="project" value="UniProtKB-SubCell"/>
</dbReference>
<feature type="domain" description="DOCKER" evidence="7">
    <location>
        <begin position="1128"/>
        <end position="1529"/>
    </location>
</feature>
<dbReference type="HOGENOM" id="CLU_000595_2_1_1"/>
<dbReference type="SUPFAM" id="SSF48371">
    <property type="entry name" value="ARM repeat"/>
    <property type="match status" value="1"/>
</dbReference>
<dbReference type="InterPro" id="IPR026791">
    <property type="entry name" value="DOCK"/>
</dbReference>
<evidence type="ECO:0000313" key="9">
    <source>
        <dbReference type="Proteomes" id="UP000014500"/>
    </source>
</evidence>
<dbReference type="GO" id="GO:0005085">
    <property type="term" value="F:guanyl-nucleotide exchange factor activity"/>
    <property type="evidence" value="ECO:0007669"/>
    <property type="project" value="UniProtKB-KW"/>
</dbReference>
<evidence type="ECO:0008006" key="10">
    <source>
        <dbReference type="Google" id="ProtNLM"/>
    </source>
</evidence>
<accession>T1IUW7</accession>
<proteinExistence type="inferred from homology"/>
<evidence type="ECO:0000313" key="8">
    <source>
        <dbReference type="EnsemblMetazoa" id="SMAR004951-PA"/>
    </source>
</evidence>
<dbReference type="GO" id="GO:0005886">
    <property type="term" value="C:plasma membrane"/>
    <property type="evidence" value="ECO:0007669"/>
    <property type="project" value="TreeGrafter"/>
</dbReference>
<dbReference type="EnsemblMetazoa" id="SMAR004951-RA">
    <property type="protein sequence ID" value="SMAR004951-PA"/>
    <property type="gene ID" value="SMAR004951"/>
</dbReference>
<dbReference type="Pfam" id="PF20422">
    <property type="entry name" value="DHR-2_Lobe_B"/>
    <property type="match status" value="1"/>
</dbReference>
<dbReference type="FunFam" id="1.25.40.410:FF:000003">
    <property type="entry name" value="Dedicator of cytokinesis protein 4"/>
    <property type="match status" value="1"/>
</dbReference>
<organism evidence="8 9">
    <name type="scientific">Strigamia maritima</name>
    <name type="common">European centipede</name>
    <name type="synonym">Geophilus maritimus</name>
    <dbReference type="NCBI Taxonomy" id="126957"/>
    <lineage>
        <taxon>Eukaryota</taxon>
        <taxon>Metazoa</taxon>
        <taxon>Ecdysozoa</taxon>
        <taxon>Arthropoda</taxon>
        <taxon>Myriapoda</taxon>
        <taxon>Chilopoda</taxon>
        <taxon>Pleurostigmophora</taxon>
        <taxon>Geophilomorpha</taxon>
        <taxon>Linotaeniidae</taxon>
        <taxon>Strigamia</taxon>
    </lineage>
</organism>
<dbReference type="InterPro" id="IPR027007">
    <property type="entry name" value="C2_DOCK-type_domain"/>
</dbReference>
<dbReference type="EMBL" id="JH431566">
    <property type="status" value="NOT_ANNOTATED_CDS"/>
    <property type="molecule type" value="Genomic_DNA"/>
</dbReference>
<dbReference type="FunFam" id="1.20.58.740:FF:000004">
    <property type="entry name" value="Dedicator of cytokinesis protein 1"/>
    <property type="match status" value="1"/>
</dbReference>
<dbReference type="InterPro" id="IPR027357">
    <property type="entry name" value="DOCKER_dom"/>
</dbReference>
<dbReference type="Gene3D" id="1.20.1270.350">
    <property type="entry name" value="Dedicator of cytokinesis N-terminal subdomain"/>
    <property type="match status" value="1"/>
</dbReference>
<name>T1IUW7_STRMM</name>
<dbReference type="Pfam" id="PF23554">
    <property type="entry name" value="TPR_DOCK"/>
    <property type="match status" value="1"/>
</dbReference>
<protein>
    <recommendedName>
        <fullName evidence="10">Dedicator of cytokinesis protein 3</fullName>
    </recommendedName>
</protein>
<dbReference type="Proteomes" id="UP000014500">
    <property type="component" value="Unassembled WGS sequence"/>
</dbReference>
<evidence type="ECO:0000259" key="6">
    <source>
        <dbReference type="PROSITE" id="PS51650"/>
    </source>
</evidence>
<dbReference type="Pfam" id="PF20421">
    <property type="entry name" value="DHR-2_Lobe_C"/>
    <property type="match status" value="1"/>
</dbReference>
<dbReference type="InterPro" id="IPR043162">
    <property type="entry name" value="DOCK_C_lobe_C"/>
</dbReference>
<dbReference type="STRING" id="126957.T1IUW7"/>
<dbReference type="Pfam" id="PF16172">
    <property type="entry name" value="DOCK_N"/>
    <property type="match status" value="1"/>
</dbReference>
<evidence type="ECO:0000256" key="4">
    <source>
        <dbReference type="ARBA" id="ARBA00022658"/>
    </source>
</evidence>
<keyword evidence="4" id="KW-0344">Guanine-nucleotide releasing factor</keyword>
<reference evidence="8" key="2">
    <citation type="submission" date="2015-02" db="UniProtKB">
        <authorList>
            <consortium name="EnsemblMetazoa"/>
        </authorList>
    </citation>
    <scope>IDENTIFICATION</scope>
</reference>
<dbReference type="OMA" id="XQYETVV"/>
<dbReference type="PROSITE" id="PS51650">
    <property type="entry name" value="C2_DOCK"/>
    <property type="match status" value="1"/>
</dbReference>
<evidence type="ECO:0000259" key="7">
    <source>
        <dbReference type="PROSITE" id="PS51651"/>
    </source>
</evidence>
<dbReference type="PROSITE" id="PS51651">
    <property type="entry name" value="DOCKER"/>
    <property type="match status" value="1"/>
</dbReference>
<dbReference type="InterPro" id="IPR056372">
    <property type="entry name" value="TPR_DOCK"/>
</dbReference>
<evidence type="ECO:0000256" key="5">
    <source>
        <dbReference type="PROSITE-ProRule" id="PRU00983"/>
    </source>
</evidence>
<dbReference type="FunFam" id="2.60.40.150:FF:000045">
    <property type="entry name" value="Dedicator of cytokinesis protein 4"/>
    <property type="match status" value="1"/>
</dbReference>
<reference evidence="9" key="1">
    <citation type="submission" date="2011-05" db="EMBL/GenBank/DDBJ databases">
        <authorList>
            <person name="Richards S.R."/>
            <person name="Qu J."/>
            <person name="Jiang H."/>
            <person name="Jhangiani S.N."/>
            <person name="Agravi P."/>
            <person name="Goodspeed R."/>
            <person name="Gross S."/>
            <person name="Mandapat C."/>
            <person name="Jackson L."/>
            <person name="Mathew T."/>
            <person name="Pu L."/>
            <person name="Thornton R."/>
            <person name="Saada N."/>
            <person name="Wilczek-Boney K.B."/>
            <person name="Lee S."/>
            <person name="Kovar C."/>
            <person name="Wu Y."/>
            <person name="Scherer S.E."/>
            <person name="Worley K.C."/>
            <person name="Muzny D.M."/>
            <person name="Gibbs R."/>
        </authorList>
    </citation>
    <scope>NUCLEOTIDE SEQUENCE</scope>
    <source>
        <strain evidence="9">Brora</strain>
    </source>
</reference>
<dbReference type="Gene3D" id="1.20.58.740">
    <property type="match status" value="1"/>
</dbReference>
<comment type="subcellular location">
    <subcellularLocation>
        <location evidence="1">Cytoplasm</location>
    </subcellularLocation>
</comment>
<dbReference type="InterPro" id="IPR035892">
    <property type="entry name" value="C2_domain_sf"/>
</dbReference>
<dbReference type="Gene3D" id="1.25.40.410">
    <property type="match status" value="1"/>
</dbReference>
<dbReference type="eggNOG" id="KOG1998">
    <property type="taxonomic scope" value="Eukaryota"/>
</dbReference>
<dbReference type="InterPro" id="IPR046769">
    <property type="entry name" value="DOCKER_Lobe_A"/>
</dbReference>
<dbReference type="Pfam" id="PF06920">
    <property type="entry name" value="DHR-2_Lobe_A"/>
    <property type="match status" value="1"/>
</dbReference>
<dbReference type="GO" id="GO:0007264">
    <property type="term" value="P:small GTPase-mediated signal transduction"/>
    <property type="evidence" value="ECO:0007669"/>
    <property type="project" value="InterPro"/>
</dbReference>
<sequence>MSLDDPIVREIASVLREWHNMWKKSYWKREEKIFDNLRKVMRELVDWRRQLICGTLTLDQIREIKLKITSKIDWGNRKLGLDLVPRLDSEMVDGDAISLVELYQVHVRSAENSIGTSSRGTVRRKELKKSLTYHLHFCMRGFEYSVGEDTEIYFSLFDAKEGIFISERFLIRIPKEGFSNYVEKLQNYSTLFTDLGNADLNRDLFIVAHIMRIGRMIYSESSKKSSQQMFKRPLGCAVLNLSEVLIDKEYSSGEDKEFSTKVFTCNESEFYQLHEYIIKKQTNKCSPLPGQPNFGIVVSVKVLQGEMAQVRQENPLVFKSVTITHKMGFSDVIMPGDVRNDLYFLLDKAEFEKGGKSTGKNIEVTLSVLDADGSSLEKCIGIGSGHENVTEYQSVILYHNNSPRWGETIKLAVPIERFPRAHVRMEFRHCSTRDKIERKCFGFAFAKLMNDDGTTVKDGLHELFVYKCDDRSKLINPQVYLNLPWSSEDHSDVGNNSAHFQRSAKETVFLETLLCSTKLTQNVDLLSLLKWKAHPDKIQETLAKVMKLNGEEIVKFLQDILDALFQMFSTSDGNLTAHSGQVFQALICIFGLLQDPKFQHFKPVMDTYITGHFSASLVYKGLLTCVQKFSDFVPSTDQHDYTLRCFRCLEYIFKFIIQSRLLFQRATGGQNKDSFRSDMDQLFTSFKKMLSLSNNAILHTQVALLVSLSSSYDQLLLILPIKDVAEVIDSLLDSLPADCPPQLLQAKLHCVKETIHSKLFDEYDSRILLLQMCASHIKFHLSHRQEVKMCAEILGEILIHLYKAGKALKEGKIHNCVHHEVQIIVVTILDVLIQTVLNIDRASSICGQLVTSLVALLNLMNECHYKSLWNDGLPDKKAIKEFLLRVFYVFKDLVRQDVYPKDWVVLKMVTNYVILTALEEFSQLLIYHFLSGNSFDDQLWNNYFNLAVAFLTQPSLQLENFSEVKREKIIEKYQDMRVLMGFQILSMWSKLGDNKINFIPSMVGPFLEVTLVPETELRKATLPIFFDMMDCEQKVKGNFKQVESELIDKLDILVSENKGDDEYRQLFNTILLDRVKSDEPAWKENGTAFINSVTRLLERLLDYRNVMEGDENRDKRMSCTVNLLNFYKNEINRKEMYIRYIYKLHDLHLPAENYTEAASTLKLHADQLTWSKRILHADLRYPAQHEYQRKETLYSQIIDYFDKGKCWEKGIPLCKELADLYEKQLYDYDKLSQILRTQARFFDNILSQLRPEPEYFRVGFYGMSFPLFVRNKLFIYRGLEYERIGAFTQRLQMEFPTAQILMKNTPPDETIMHSDCQYIQICNVRPIPEGIYHIEGHDIPDKIASFYLVNDVNTFQFDRPVHKGPIDKDNEFKSLWIERTTLVTASSLPGILRWFEVLERRVIELSPIEYACETMTNVNQQLRQLINQYSSDPKRNINPLSMRLQGIIDAAVMGGISKYQEAFFGPEFTFANPQHANRINQLKNLIIEQVQILEGGLSLHGRLAPANVQPLHKRLVECFQTMKQNIKES</sequence>
<dbReference type="InterPro" id="IPR046773">
    <property type="entry name" value="DOCKER_Lobe_C"/>
</dbReference>
<feature type="domain" description="C2 DOCK-type" evidence="6">
    <location>
        <begin position="339"/>
        <end position="515"/>
    </location>
</feature>
<dbReference type="InterPro" id="IPR043161">
    <property type="entry name" value="DOCK_C_lobe_A"/>
</dbReference>
<dbReference type="Pfam" id="PF14429">
    <property type="entry name" value="DOCK-C2"/>
    <property type="match status" value="1"/>
</dbReference>
<dbReference type="InterPro" id="IPR016024">
    <property type="entry name" value="ARM-type_fold"/>
</dbReference>
<dbReference type="Gene3D" id="2.60.40.150">
    <property type="entry name" value="C2 domain"/>
    <property type="match status" value="1"/>
</dbReference>
<evidence type="ECO:0000256" key="2">
    <source>
        <dbReference type="ARBA" id="ARBA00022490"/>
    </source>
</evidence>
<evidence type="ECO:0000256" key="3">
    <source>
        <dbReference type="ARBA" id="ARBA00022553"/>
    </source>
</evidence>
<comment type="similarity">
    <text evidence="5">Belongs to the DOCK family.</text>
</comment>
<keyword evidence="3" id="KW-0597">Phosphoprotein</keyword>
<dbReference type="InterPro" id="IPR046770">
    <property type="entry name" value="DOCKER_Lobe_B"/>
</dbReference>